<dbReference type="GO" id="GO:0098797">
    <property type="term" value="C:plasma membrane protein complex"/>
    <property type="evidence" value="ECO:0007669"/>
    <property type="project" value="TreeGrafter"/>
</dbReference>
<dbReference type="EMBL" id="FNAK01000001">
    <property type="protein sequence ID" value="SDD36332.1"/>
    <property type="molecule type" value="Genomic_DNA"/>
</dbReference>
<gene>
    <name evidence="12" type="ORF">SAMN04488071_0471</name>
</gene>
<dbReference type="InterPro" id="IPR051045">
    <property type="entry name" value="TonB-dependent_transducer"/>
</dbReference>
<evidence type="ECO:0000256" key="8">
    <source>
        <dbReference type="ARBA" id="ARBA00022989"/>
    </source>
</evidence>
<feature type="signal peptide" evidence="10">
    <location>
        <begin position="1"/>
        <end position="26"/>
    </location>
</feature>
<evidence type="ECO:0000313" key="13">
    <source>
        <dbReference type="Proteomes" id="UP000183685"/>
    </source>
</evidence>
<dbReference type="Proteomes" id="UP000183685">
    <property type="component" value="Unassembled WGS sequence"/>
</dbReference>
<dbReference type="PROSITE" id="PS52015">
    <property type="entry name" value="TONB_CTD"/>
    <property type="match status" value="1"/>
</dbReference>
<dbReference type="PANTHER" id="PTHR33446:SF2">
    <property type="entry name" value="PROTEIN TONB"/>
    <property type="match status" value="1"/>
</dbReference>
<evidence type="ECO:0000256" key="2">
    <source>
        <dbReference type="ARBA" id="ARBA00006555"/>
    </source>
</evidence>
<evidence type="ECO:0000256" key="5">
    <source>
        <dbReference type="ARBA" id="ARBA00022519"/>
    </source>
</evidence>
<keyword evidence="9" id="KW-0472">Membrane</keyword>
<keyword evidence="3" id="KW-0813">Transport</keyword>
<dbReference type="Gene3D" id="3.30.1150.10">
    <property type="match status" value="1"/>
</dbReference>
<dbReference type="Pfam" id="PF03544">
    <property type="entry name" value="TonB_C"/>
    <property type="match status" value="1"/>
</dbReference>
<dbReference type="GO" id="GO:0031992">
    <property type="term" value="F:energy transducer activity"/>
    <property type="evidence" value="ECO:0007669"/>
    <property type="project" value="TreeGrafter"/>
</dbReference>
<evidence type="ECO:0000256" key="3">
    <source>
        <dbReference type="ARBA" id="ARBA00022448"/>
    </source>
</evidence>
<comment type="subcellular location">
    <subcellularLocation>
        <location evidence="1">Cell inner membrane</location>
        <topology evidence="1">Single-pass membrane protein</topology>
        <orientation evidence="1">Periplasmic side</orientation>
    </subcellularLocation>
</comment>
<accession>A0A1G6U4I7</accession>
<organism evidence="12 13">
    <name type="scientific">Kordiimonas lacus</name>
    <dbReference type="NCBI Taxonomy" id="637679"/>
    <lineage>
        <taxon>Bacteria</taxon>
        <taxon>Pseudomonadati</taxon>
        <taxon>Pseudomonadota</taxon>
        <taxon>Alphaproteobacteria</taxon>
        <taxon>Kordiimonadales</taxon>
        <taxon>Kordiimonadaceae</taxon>
        <taxon>Kordiimonas</taxon>
    </lineage>
</organism>
<keyword evidence="4" id="KW-1003">Cell membrane</keyword>
<keyword evidence="13" id="KW-1185">Reference proteome</keyword>
<dbReference type="RefSeq" id="WP_068308390.1">
    <property type="nucleotide sequence ID" value="NZ_FNAK01000001.1"/>
</dbReference>
<dbReference type="GO" id="GO:0015031">
    <property type="term" value="P:protein transport"/>
    <property type="evidence" value="ECO:0007669"/>
    <property type="project" value="UniProtKB-KW"/>
</dbReference>
<evidence type="ECO:0000256" key="7">
    <source>
        <dbReference type="ARBA" id="ARBA00022927"/>
    </source>
</evidence>
<evidence type="ECO:0000256" key="1">
    <source>
        <dbReference type="ARBA" id="ARBA00004383"/>
    </source>
</evidence>
<evidence type="ECO:0000259" key="11">
    <source>
        <dbReference type="PROSITE" id="PS52015"/>
    </source>
</evidence>
<dbReference type="STRING" id="637679.GCA_001550055_00418"/>
<dbReference type="OrthoDB" id="8481327at2"/>
<keyword evidence="6" id="KW-0812">Transmembrane</keyword>
<evidence type="ECO:0000256" key="6">
    <source>
        <dbReference type="ARBA" id="ARBA00022692"/>
    </source>
</evidence>
<evidence type="ECO:0000313" key="12">
    <source>
        <dbReference type="EMBL" id="SDD36332.1"/>
    </source>
</evidence>
<dbReference type="GO" id="GO:0055085">
    <property type="term" value="P:transmembrane transport"/>
    <property type="evidence" value="ECO:0007669"/>
    <property type="project" value="InterPro"/>
</dbReference>
<dbReference type="InterPro" id="IPR006260">
    <property type="entry name" value="TonB/TolA_C"/>
</dbReference>
<evidence type="ECO:0000256" key="4">
    <source>
        <dbReference type="ARBA" id="ARBA00022475"/>
    </source>
</evidence>
<reference evidence="12 13" key="1">
    <citation type="submission" date="2016-10" db="EMBL/GenBank/DDBJ databases">
        <authorList>
            <person name="de Groot N.N."/>
        </authorList>
    </citation>
    <scope>NUCLEOTIDE SEQUENCE [LARGE SCALE GENOMIC DNA]</scope>
    <source>
        <strain evidence="12 13">CGMCC 1.9109</strain>
    </source>
</reference>
<comment type="similarity">
    <text evidence="2">Belongs to the TonB family.</text>
</comment>
<dbReference type="NCBIfam" id="TIGR01352">
    <property type="entry name" value="tonB_Cterm"/>
    <property type="match status" value="1"/>
</dbReference>
<dbReference type="PANTHER" id="PTHR33446">
    <property type="entry name" value="PROTEIN TONB-RELATED"/>
    <property type="match status" value="1"/>
</dbReference>
<keyword evidence="10" id="KW-0732">Signal</keyword>
<keyword evidence="7" id="KW-0653">Protein transport</keyword>
<name>A0A1G6U4I7_9PROT</name>
<sequence length="121" mass="13134">MLKNFGTFLLATLVMSFALATAPAHAADDMKSWKIAVVKSVAKNQRYPRSAIAREIEGKAKVRLVVAADGTITSHEILEETGQSILDSEIPKLVEKMSPLPALPGGQQEMSFVLPLSWTLN</sequence>
<dbReference type="AlphaFoldDB" id="A0A1G6U4I7"/>
<evidence type="ECO:0000256" key="10">
    <source>
        <dbReference type="SAM" id="SignalP"/>
    </source>
</evidence>
<keyword evidence="5" id="KW-0997">Cell inner membrane</keyword>
<dbReference type="SUPFAM" id="SSF74653">
    <property type="entry name" value="TolA/TonB C-terminal domain"/>
    <property type="match status" value="1"/>
</dbReference>
<evidence type="ECO:0000256" key="9">
    <source>
        <dbReference type="ARBA" id="ARBA00023136"/>
    </source>
</evidence>
<keyword evidence="8" id="KW-1133">Transmembrane helix</keyword>
<feature type="domain" description="TonB C-terminal" evidence="11">
    <location>
        <begin position="32"/>
        <end position="121"/>
    </location>
</feature>
<proteinExistence type="inferred from homology"/>
<dbReference type="InterPro" id="IPR037682">
    <property type="entry name" value="TonB_C"/>
</dbReference>
<protein>
    <submittedName>
        <fullName evidence="12">TonB family C-terminal domain-containing protein</fullName>
    </submittedName>
</protein>
<feature type="chain" id="PRO_5010256024" evidence="10">
    <location>
        <begin position="27"/>
        <end position="121"/>
    </location>
</feature>